<dbReference type="Gene3D" id="3.40.50.1820">
    <property type="entry name" value="alpha/beta hydrolase"/>
    <property type="match status" value="1"/>
</dbReference>
<dbReference type="EC" id="3.-.-.-" evidence="1"/>
<dbReference type="AlphaFoldDB" id="A0A380GZY5"/>
<protein>
    <submittedName>
        <fullName evidence="1">Esterase/Lipase</fullName>
        <ecNumber evidence="1">3.-.-.-</ecNumber>
        <ecNumber evidence="1">3.1.-.-</ecNumber>
    </submittedName>
</protein>
<keyword evidence="2" id="KW-1185">Reference proteome</keyword>
<proteinExistence type="predicted"/>
<dbReference type="Proteomes" id="UP000255425">
    <property type="component" value="Unassembled WGS sequence"/>
</dbReference>
<keyword evidence="1" id="KW-0378">Hydrolase</keyword>
<dbReference type="EMBL" id="UHDZ01000001">
    <property type="protein sequence ID" value="SUM68198.1"/>
    <property type="molecule type" value="Genomic_DNA"/>
</dbReference>
<sequence>MEILELQGAKLRYYKIGKGPILILIPGANGTGNIFIPLAKQLQEHFTL</sequence>
<name>A0A380GZY5_9STAP</name>
<dbReference type="SUPFAM" id="SSF53474">
    <property type="entry name" value="alpha/beta-Hydrolases"/>
    <property type="match status" value="1"/>
</dbReference>
<organism evidence="1 2">
    <name type="scientific">Staphylococcus saccharolyticus</name>
    <dbReference type="NCBI Taxonomy" id="33028"/>
    <lineage>
        <taxon>Bacteria</taxon>
        <taxon>Bacillati</taxon>
        <taxon>Bacillota</taxon>
        <taxon>Bacilli</taxon>
        <taxon>Bacillales</taxon>
        <taxon>Staphylococcaceae</taxon>
        <taxon>Staphylococcus</taxon>
    </lineage>
</organism>
<accession>A0A380GZY5</accession>
<evidence type="ECO:0000313" key="2">
    <source>
        <dbReference type="Proteomes" id="UP000255425"/>
    </source>
</evidence>
<evidence type="ECO:0000313" key="1">
    <source>
        <dbReference type="EMBL" id="SUM68198.1"/>
    </source>
</evidence>
<dbReference type="GO" id="GO:0016787">
    <property type="term" value="F:hydrolase activity"/>
    <property type="evidence" value="ECO:0007669"/>
    <property type="project" value="UniProtKB-KW"/>
</dbReference>
<dbReference type="EC" id="3.1.-.-" evidence="1"/>
<gene>
    <name evidence="1" type="ORF">NCTC11807_00456</name>
</gene>
<reference evidence="1 2" key="1">
    <citation type="submission" date="2018-06" db="EMBL/GenBank/DDBJ databases">
        <authorList>
            <consortium name="Pathogen Informatics"/>
            <person name="Doyle S."/>
        </authorList>
    </citation>
    <scope>NUCLEOTIDE SEQUENCE [LARGE SCALE GENOMIC DNA]</scope>
    <source>
        <strain evidence="1 2">NCTC11807</strain>
    </source>
</reference>
<dbReference type="InterPro" id="IPR029058">
    <property type="entry name" value="AB_hydrolase_fold"/>
</dbReference>